<evidence type="ECO:0000313" key="9">
    <source>
        <dbReference type="EMBL" id="ANH40212.1"/>
    </source>
</evidence>
<dbReference type="PANTHER" id="PTHR32309:SF13">
    <property type="entry name" value="FERRIC ENTEROBACTIN TRANSPORT PROTEIN FEPE"/>
    <property type="match status" value="1"/>
</dbReference>
<dbReference type="PATRIC" id="fig|1300347.3.peg.3819"/>
<keyword evidence="6 7" id="KW-0472">Membrane</keyword>
<dbReference type="STRING" id="1300347.I601_3813"/>
<proteinExistence type="inferred from homology"/>
<evidence type="ECO:0000256" key="3">
    <source>
        <dbReference type="ARBA" id="ARBA00022475"/>
    </source>
</evidence>
<dbReference type="InterPro" id="IPR050445">
    <property type="entry name" value="Bact_polysacc_biosynth/exp"/>
</dbReference>
<evidence type="ECO:0000256" key="4">
    <source>
        <dbReference type="ARBA" id="ARBA00022692"/>
    </source>
</evidence>
<dbReference type="KEGG" id="ndk:I601_3813"/>
<dbReference type="Proteomes" id="UP000077868">
    <property type="component" value="Chromosome"/>
</dbReference>
<dbReference type="Gene3D" id="3.40.50.300">
    <property type="entry name" value="P-loop containing nucleotide triphosphate hydrolases"/>
    <property type="match status" value="1"/>
</dbReference>
<keyword evidence="9" id="KW-0808">Transferase</keyword>
<keyword evidence="3" id="KW-1003">Cell membrane</keyword>
<keyword evidence="5 7" id="KW-1133">Transmembrane helix</keyword>
<feature type="domain" description="Polysaccharide chain length determinant N-terminal" evidence="8">
    <location>
        <begin position="1"/>
        <end position="81"/>
    </location>
</feature>
<evidence type="ECO:0000256" key="2">
    <source>
        <dbReference type="ARBA" id="ARBA00006683"/>
    </source>
</evidence>
<dbReference type="InterPro" id="IPR003856">
    <property type="entry name" value="LPS_length_determ_N"/>
</dbReference>
<gene>
    <name evidence="9" type="primary">ywqD_2</name>
    <name evidence="9" type="ORF">I601_3813</name>
</gene>
<comment type="similarity">
    <text evidence="2">Belongs to the CpsC/CapA family.</text>
</comment>
<dbReference type="AlphaFoldDB" id="A0A1A9GRH1"/>
<feature type="transmembrane region" description="Helical" evidence="7">
    <location>
        <begin position="158"/>
        <end position="179"/>
    </location>
</feature>
<dbReference type="EMBL" id="CP015079">
    <property type="protein sequence ID" value="ANH40212.1"/>
    <property type="molecule type" value="Genomic_DNA"/>
</dbReference>
<evidence type="ECO:0000313" key="10">
    <source>
        <dbReference type="Proteomes" id="UP000077868"/>
    </source>
</evidence>
<name>A0A1A9GRH1_9ACTN</name>
<dbReference type="SUPFAM" id="SSF52540">
    <property type="entry name" value="P-loop containing nucleoside triphosphate hydrolases"/>
    <property type="match status" value="1"/>
</dbReference>
<keyword evidence="10" id="KW-1185">Reference proteome</keyword>
<dbReference type="InterPro" id="IPR027417">
    <property type="entry name" value="P-loop_NTPase"/>
</dbReference>
<evidence type="ECO:0000256" key="1">
    <source>
        <dbReference type="ARBA" id="ARBA00004651"/>
    </source>
</evidence>
<keyword evidence="4 7" id="KW-0812">Transmembrane</keyword>
<accession>A0A1A9GRH1</accession>
<evidence type="ECO:0000256" key="5">
    <source>
        <dbReference type="ARBA" id="ARBA00022989"/>
    </source>
</evidence>
<evidence type="ECO:0000256" key="7">
    <source>
        <dbReference type="SAM" id="Phobius"/>
    </source>
</evidence>
<reference evidence="9 10" key="1">
    <citation type="submission" date="2016-03" db="EMBL/GenBank/DDBJ databases">
        <title>Complete genome sequence of a soil Actinobacterium, Nocardioides dokdonensis FR1436.</title>
        <authorList>
            <person name="Kwon S.-K."/>
            <person name="Kim K."/>
            <person name="Kim J.F."/>
        </authorList>
    </citation>
    <scope>NUCLEOTIDE SEQUENCE [LARGE SCALE GENOMIC DNA]</scope>
    <source>
        <strain evidence="9 10">FR1436</strain>
    </source>
</reference>
<evidence type="ECO:0000256" key="6">
    <source>
        <dbReference type="ARBA" id="ARBA00023136"/>
    </source>
</evidence>
<dbReference type="EC" id="2.7.10.2" evidence="9"/>
<comment type="subcellular location">
    <subcellularLocation>
        <location evidence="1">Cell membrane</location>
        <topology evidence="1">Multi-pass membrane protein</topology>
    </subcellularLocation>
</comment>
<dbReference type="Pfam" id="PF02706">
    <property type="entry name" value="Wzz"/>
    <property type="match status" value="1"/>
</dbReference>
<dbReference type="OrthoDB" id="3773062at2"/>
<dbReference type="GO" id="GO:0005886">
    <property type="term" value="C:plasma membrane"/>
    <property type="evidence" value="ECO:0007669"/>
    <property type="project" value="UniProtKB-SubCell"/>
</dbReference>
<feature type="transmembrane region" description="Helical" evidence="7">
    <location>
        <begin position="15"/>
        <end position="35"/>
    </location>
</feature>
<evidence type="ECO:0000259" key="8">
    <source>
        <dbReference type="Pfam" id="PF02706"/>
    </source>
</evidence>
<dbReference type="GO" id="GO:0004715">
    <property type="term" value="F:non-membrane spanning protein tyrosine kinase activity"/>
    <property type="evidence" value="ECO:0007669"/>
    <property type="project" value="UniProtKB-EC"/>
</dbReference>
<organism evidence="9 10">
    <name type="scientific">Nocardioides dokdonensis FR1436</name>
    <dbReference type="NCBI Taxonomy" id="1300347"/>
    <lineage>
        <taxon>Bacteria</taxon>
        <taxon>Bacillati</taxon>
        <taxon>Actinomycetota</taxon>
        <taxon>Actinomycetes</taxon>
        <taxon>Propionibacteriales</taxon>
        <taxon>Nocardioidaceae</taxon>
        <taxon>Nocardioides</taxon>
    </lineage>
</organism>
<sequence>MDMRDLGGALWRQRWLVILVVTLVGGAVALGVVLAPKTYSARAEVAAAAAGGSTGEDLDSLRGTLAENANSTDVMEQVRTQLDVERSVDELTRNVEASWVEGTVLIRVEARDSDPRVAADIANLVTAALPLKDPSEGAFRFSPSDPARVPLTFSSPNLLLAIGVGALLALVLGLSAALVRDRRTYTVSSAATVEQVLDIPVLAHIQPPREPGLLAMYAGTPDADIFRRLRVSIEVEASGDPAGLVVVTGVTDGDLNAWLAANLAISLAGVGRHTLLVDARMGAGASRPTDLEPASAGLYEVLRGAPLASALNPGPVDGLEVISSGRWGAESHGELLETGFAEAAQDMRDGFDVVVVIANSITDSDDAAIMGSQGAVLLGVTEGELRPHELTKVHYRLVASGSRLLGAVLVGRSKDKWAA</sequence>
<protein>
    <submittedName>
        <fullName evidence="9">Tyrosine-protein kinase YwqD</fullName>
        <ecNumber evidence="9">2.7.10.2</ecNumber>
    </submittedName>
</protein>
<keyword evidence="9" id="KW-0418">Kinase</keyword>
<dbReference type="PANTHER" id="PTHR32309">
    <property type="entry name" value="TYROSINE-PROTEIN KINASE"/>
    <property type="match status" value="1"/>
</dbReference>